<gene>
    <name evidence="1" type="ORF">SAMN05444159_6945</name>
</gene>
<proteinExistence type="predicted"/>
<evidence type="ECO:0000313" key="1">
    <source>
        <dbReference type="EMBL" id="SHL83526.1"/>
    </source>
</evidence>
<dbReference type="AlphaFoldDB" id="A0A1M7DVP1"/>
<organism evidence="1 2">
    <name type="scientific">Bradyrhizobium lablabi</name>
    <dbReference type="NCBI Taxonomy" id="722472"/>
    <lineage>
        <taxon>Bacteria</taxon>
        <taxon>Pseudomonadati</taxon>
        <taxon>Pseudomonadota</taxon>
        <taxon>Alphaproteobacteria</taxon>
        <taxon>Hyphomicrobiales</taxon>
        <taxon>Nitrobacteraceae</taxon>
        <taxon>Bradyrhizobium</taxon>
    </lineage>
</organism>
<accession>A0A1M7DVP1</accession>
<dbReference type="EMBL" id="LT670844">
    <property type="protein sequence ID" value="SHL83526.1"/>
    <property type="molecule type" value="Genomic_DNA"/>
</dbReference>
<reference evidence="1 2" key="1">
    <citation type="submission" date="2016-11" db="EMBL/GenBank/DDBJ databases">
        <authorList>
            <person name="Jaros S."/>
            <person name="Januszkiewicz K."/>
            <person name="Wedrychowicz H."/>
        </authorList>
    </citation>
    <scope>NUCLEOTIDE SEQUENCE [LARGE SCALE GENOMIC DNA]</scope>
    <source>
        <strain evidence="1 2">GAS499</strain>
    </source>
</reference>
<dbReference type="RefSeq" id="WP_079544021.1">
    <property type="nucleotide sequence ID" value="NZ_LT670844.1"/>
</dbReference>
<name>A0A1M7DVP1_9BRAD</name>
<protein>
    <submittedName>
        <fullName evidence="1">Uncharacterized protein</fullName>
    </submittedName>
</protein>
<dbReference type="Proteomes" id="UP000189935">
    <property type="component" value="Chromosome I"/>
</dbReference>
<evidence type="ECO:0000313" key="2">
    <source>
        <dbReference type="Proteomes" id="UP000189935"/>
    </source>
</evidence>
<sequence length="237" mass="26988">MLSVASTYGKSRAAAGGLISTVPDSVGRVAEMRKHLRPYWYHAEVGGIVLVTGMGTHRDEGFFRAMAAGVPEVARLAQDEQQLKILELLSDDVRAFLASAKLAPGPYQLDNYHLEEAPDRKLKFNSYGEAPIELPAERTFVFAVTEEHLKLLRHLNARESFNTREWYGFLELMDVKRPYGDMAYYFIDMADALGEPLPPRDADNRPQFTPQQIERYVRLHKEMLFAAQAFWSYAVMR</sequence>
<dbReference type="OrthoDB" id="8998246at2"/>